<comment type="subcellular location">
    <subcellularLocation>
        <location evidence="6">Membrane</location>
        <topology evidence="6">Single-pass type II membrane protein</topology>
    </subcellularLocation>
</comment>
<evidence type="ECO:0000313" key="8">
    <source>
        <dbReference type="EMBL" id="RJR27454.1"/>
    </source>
</evidence>
<dbReference type="PANTHER" id="PTHR43390">
    <property type="entry name" value="SIGNAL PEPTIDASE I"/>
    <property type="match status" value="1"/>
</dbReference>
<proteinExistence type="inferred from homology"/>
<comment type="caution">
    <text evidence="8">The sequence shown here is derived from an EMBL/GenBank/DDBJ whole genome shotgun (WGS) entry which is preliminary data.</text>
</comment>
<comment type="catalytic activity">
    <reaction evidence="1 6">
        <text>Cleavage of hydrophobic, N-terminal signal or leader sequences from secreted and periplasmic proteins.</text>
        <dbReference type="EC" id="3.4.21.89"/>
    </reaction>
</comment>
<dbReference type="GO" id="GO:0016020">
    <property type="term" value="C:membrane"/>
    <property type="evidence" value="ECO:0007669"/>
    <property type="project" value="UniProtKB-SubCell"/>
</dbReference>
<dbReference type="GO" id="GO:0004252">
    <property type="term" value="F:serine-type endopeptidase activity"/>
    <property type="evidence" value="ECO:0007669"/>
    <property type="project" value="InterPro"/>
</dbReference>
<dbReference type="PRINTS" id="PR00727">
    <property type="entry name" value="LEADERPTASE"/>
</dbReference>
<dbReference type="EMBL" id="QZJF01000011">
    <property type="protein sequence ID" value="RJR27454.1"/>
    <property type="molecule type" value="Genomic_DNA"/>
</dbReference>
<evidence type="ECO:0000256" key="2">
    <source>
        <dbReference type="ARBA" id="ARBA00009370"/>
    </source>
</evidence>
<dbReference type="PANTHER" id="PTHR43390:SF1">
    <property type="entry name" value="CHLOROPLAST PROCESSING PEPTIDASE"/>
    <property type="match status" value="1"/>
</dbReference>
<keyword evidence="6" id="KW-1133">Transmembrane helix</keyword>
<evidence type="ECO:0000256" key="4">
    <source>
        <dbReference type="ARBA" id="ARBA00022801"/>
    </source>
</evidence>
<feature type="active site" evidence="5">
    <location>
        <position position="42"/>
    </location>
</feature>
<dbReference type="AlphaFoldDB" id="A0A3A4ZE07"/>
<dbReference type="EC" id="3.4.21.89" evidence="3 6"/>
<keyword evidence="4 6" id="KW-0378">Hydrolase</keyword>
<dbReference type="InterPro" id="IPR000223">
    <property type="entry name" value="Pept_S26A_signal_pept_1"/>
</dbReference>
<dbReference type="GO" id="GO:0006465">
    <property type="term" value="P:signal peptide processing"/>
    <property type="evidence" value="ECO:0007669"/>
    <property type="project" value="InterPro"/>
</dbReference>
<dbReference type="PROSITE" id="PS00761">
    <property type="entry name" value="SPASE_I_3"/>
    <property type="match status" value="1"/>
</dbReference>
<protein>
    <recommendedName>
        <fullName evidence="3 6">Signal peptidase I</fullName>
        <ecNumber evidence="3 6">3.4.21.89</ecNumber>
    </recommendedName>
</protein>
<evidence type="ECO:0000256" key="1">
    <source>
        <dbReference type="ARBA" id="ARBA00000677"/>
    </source>
</evidence>
<dbReference type="Pfam" id="PF10502">
    <property type="entry name" value="Peptidase_S26"/>
    <property type="match status" value="1"/>
</dbReference>
<dbReference type="InterPro" id="IPR019758">
    <property type="entry name" value="Pept_S26A_signal_pept_1_CS"/>
</dbReference>
<dbReference type="InterPro" id="IPR036286">
    <property type="entry name" value="LexA/Signal_pep-like_sf"/>
</dbReference>
<comment type="similarity">
    <text evidence="2 6">Belongs to the peptidase S26 family.</text>
</comment>
<keyword evidence="6" id="KW-0645">Protease</keyword>
<accession>A0A3A4ZE07</accession>
<dbReference type="CDD" id="cd06530">
    <property type="entry name" value="S26_SPase_I"/>
    <property type="match status" value="1"/>
</dbReference>
<name>A0A3A4ZE07_UNCKA</name>
<gene>
    <name evidence="8" type="primary">lepB</name>
    <name evidence="8" type="ORF">C4561_02045</name>
</gene>
<sequence>MISCSMFKNALTELIETLVLSAVIIYLIYAFVASVEVVSGSSMEPNFYTGERILVDKVTKYYQTFERGEIVVLSPPGEDGKHFIKRIIGLPGDIIKIYDCKVYISNGVDRFVLVEPYLATNICTNGGVQIKNGRSLKIKDDEYMVLGDNRVASVDSRFFGFIAKEDIIGRVIFRFWPISSAGFIK</sequence>
<dbReference type="InterPro" id="IPR019757">
    <property type="entry name" value="Pept_S26A_signal_pept_1_Lys-AS"/>
</dbReference>
<dbReference type="SUPFAM" id="SSF51306">
    <property type="entry name" value="LexA/Signal peptidase"/>
    <property type="match status" value="1"/>
</dbReference>
<keyword evidence="6" id="KW-0812">Transmembrane</keyword>
<feature type="active site" evidence="5">
    <location>
        <position position="85"/>
    </location>
</feature>
<evidence type="ECO:0000256" key="6">
    <source>
        <dbReference type="RuleBase" id="RU362042"/>
    </source>
</evidence>
<organism evidence="8 9">
    <name type="scientific">candidate division WWE3 bacterium</name>
    <dbReference type="NCBI Taxonomy" id="2053526"/>
    <lineage>
        <taxon>Bacteria</taxon>
        <taxon>Katanobacteria</taxon>
    </lineage>
</organism>
<dbReference type="InterPro" id="IPR019533">
    <property type="entry name" value="Peptidase_S26"/>
</dbReference>
<dbReference type="PROSITE" id="PS00760">
    <property type="entry name" value="SPASE_I_2"/>
    <property type="match status" value="1"/>
</dbReference>
<dbReference type="NCBIfam" id="TIGR02227">
    <property type="entry name" value="sigpep_I_bact"/>
    <property type="match status" value="1"/>
</dbReference>
<evidence type="ECO:0000313" key="9">
    <source>
        <dbReference type="Proteomes" id="UP000265540"/>
    </source>
</evidence>
<evidence type="ECO:0000259" key="7">
    <source>
        <dbReference type="Pfam" id="PF10502"/>
    </source>
</evidence>
<dbReference type="GO" id="GO:0009003">
    <property type="term" value="F:signal peptidase activity"/>
    <property type="evidence" value="ECO:0007669"/>
    <property type="project" value="UniProtKB-EC"/>
</dbReference>
<evidence type="ECO:0000256" key="3">
    <source>
        <dbReference type="ARBA" id="ARBA00013208"/>
    </source>
</evidence>
<dbReference type="Gene3D" id="2.10.109.10">
    <property type="entry name" value="Umud Fragment, subunit A"/>
    <property type="match status" value="1"/>
</dbReference>
<reference evidence="8 9" key="1">
    <citation type="journal article" date="2017" name="ISME J.">
        <title>Energy and carbon metabolisms in a deep terrestrial subsurface fluid microbial community.</title>
        <authorList>
            <person name="Momper L."/>
            <person name="Jungbluth S.P."/>
            <person name="Lee M.D."/>
            <person name="Amend J.P."/>
        </authorList>
    </citation>
    <scope>NUCLEOTIDE SEQUENCE [LARGE SCALE GENOMIC DNA]</scope>
    <source>
        <strain evidence="8">SURF_46</strain>
    </source>
</reference>
<feature type="transmembrane region" description="Helical" evidence="6">
    <location>
        <begin position="12"/>
        <end position="32"/>
    </location>
</feature>
<evidence type="ECO:0000256" key="5">
    <source>
        <dbReference type="PIRSR" id="PIRSR600223-1"/>
    </source>
</evidence>
<keyword evidence="6" id="KW-0472">Membrane</keyword>
<dbReference type="Proteomes" id="UP000265540">
    <property type="component" value="Unassembled WGS sequence"/>
</dbReference>
<feature type="domain" description="Peptidase S26" evidence="7">
    <location>
        <begin position="12"/>
        <end position="176"/>
    </location>
</feature>